<sequence>DFKMADINRAHSPMNIYNEDLSLTKDQLEEKKRRLRDRQRAKSPFLIGSIDDVNKKISHLDRRLQSYTELVVESRASETEDFKVYVPPPSAKGRAVHMKRDPLLAVECENKEINRFSGLFSMQAILAPNESERVKNISKISVQPSKSSSKSVNNKDKGKPKFVELHQFPGYDPTELTPLPNDIPTEDILGKVSEAQPKLKSKPNYKPEFNRLFYSQMSQAVLQDTFWWFFLEKFQTSKHNQVKLFNRIAHNYVKLLTYAKEPKYRDVFLRDYPDILAQAVYVAFCESFPDSFRQFNDDFKEDLAGLCGEWVAGVKPYPRSYMKWNLEKLEPEHIKTREEIMKSKRKAKQKKKASLLNFDFLDNLIEPSGTSIDVSESKTSSASLLKSNSAASQNRISRKNSRSSKIDVISEVGNAQTQQPSSSSSSHVQRSRTNEMDGLSPIKEHESVAEVSPRVEKGSKVHKVKSKGMTVSHVNMTDAQDKDEIESHPCCKGPDYIRTIFNIHGQSPLVAHFLRMKNLIDDAGTHVKVQRTIVENLPPLNTPTYRDIMKESYKNVRHIEKQHQSLIETGNKQNAKFVSTQRASLREHQRRQAALLENRGEVKRLSNLLILEQRKDADSVKAGADAAIEAALVAADV</sequence>
<dbReference type="AlphaFoldDB" id="A0A8J1UAC2"/>
<protein>
    <submittedName>
        <fullName evidence="4">Uncharacterized protein</fullName>
    </submittedName>
</protein>
<dbReference type="InterPro" id="IPR029417">
    <property type="entry name" value="FAM227"/>
</dbReference>
<dbReference type="PANTHER" id="PTHR33560">
    <property type="entry name" value="PROTEIN FAM227B"/>
    <property type="match status" value="1"/>
</dbReference>
<feature type="compositionally biased region" description="Low complexity" evidence="3">
    <location>
        <begin position="139"/>
        <end position="152"/>
    </location>
</feature>
<dbReference type="Proteomes" id="UP000749559">
    <property type="component" value="Unassembled WGS sequence"/>
</dbReference>
<comment type="similarity">
    <text evidence="1">Belongs to the FAM227 family.</text>
</comment>
<keyword evidence="2" id="KW-0175">Coiled coil</keyword>
<feature type="compositionally biased region" description="Low complexity" evidence="3">
    <location>
        <begin position="377"/>
        <end position="395"/>
    </location>
</feature>
<feature type="region of interest" description="Disordered" evidence="3">
    <location>
        <begin position="371"/>
        <end position="466"/>
    </location>
</feature>
<dbReference type="PANTHER" id="PTHR33560:SF1">
    <property type="entry name" value="PROTEIN FAM227A"/>
    <property type="match status" value="1"/>
</dbReference>
<evidence type="ECO:0000313" key="4">
    <source>
        <dbReference type="EMBL" id="CAH1795359.1"/>
    </source>
</evidence>
<proteinExistence type="inferred from homology"/>
<accession>A0A8J1UAC2</accession>
<dbReference type="Pfam" id="PF14922">
    <property type="entry name" value="FWWh"/>
    <property type="match status" value="1"/>
</dbReference>
<comment type="caution">
    <text evidence="4">The sequence shown here is derived from an EMBL/GenBank/DDBJ whole genome shotgun (WGS) entry which is preliminary data.</text>
</comment>
<evidence type="ECO:0000256" key="1">
    <source>
        <dbReference type="ARBA" id="ARBA00008666"/>
    </source>
</evidence>
<feature type="region of interest" description="Disordered" evidence="3">
    <location>
        <begin position="139"/>
        <end position="159"/>
    </location>
</feature>
<keyword evidence="5" id="KW-1185">Reference proteome</keyword>
<evidence type="ECO:0000256" key="3">
    <source>
        <dbReference type="SAM" id="MobiDB-lite"/>
    </source>
</evidence>
<dbReference type="OrthoDB" id="192208at2759"/>
<reference evidence="4" key="1">
    <citation type="submission" date="2022-03" db="EMBL/GenBank/DDBJ databases">
        <authorList>
            <person name="Martin C."/>
        </authorList>
    </citation>
    <scope>NUCLEOTIDE SEQUENCE</scope>
</reference>
<name>A0A8J1UAC2_OWEFU</name>
<feature type="non-terminal residue" evidence="4">
    <location>
        <position position="637"/>
    </location>
</feature>
<evidence type="ECO:0000313" key="5">
    <source>
        <dbReference type="Proteomes" id="UP000749559"/>
    </source>
</evidence>
<gene>
    <name evidence="4" type="ORF">OFUS_LOCUS19909</name>
</gene>
<evidence type="ECO:0000256" key="2">
    <source>
        <dbReference type="SAM" id="Coils"/>
    </source>
</evidence>
<dbReference type="EMBL" id="CAIIXF020000009">
    <property type="protein sequence ID" value="CAH1795359.1"/>
    <property type="molecule type" value="Genomic_DNA"/>
</dbReference>
<feature type="compositionally biased region" description="Basic and acidic residues" evidence="3">
    <location>
        <begin position="442"/>
        <end position="459"/>
    </location>
</feature>
<organism evidence="4 5">
    <name type="scientific">Owenia fusiformis</name>
    <name type="common">Polychaete worm</name>
    <dbReference type="NCBI Taxonomy" id="6347"/>
    <lineage>
        <taxon>Eukaryota</taxon>
        <taxon>Metazoa</taxon>
        <taxon>Spiralia</taxon>
        <taxon>Lophotrochozoa</taxon>
        <taxon>Annelida</taxon>
        <taxon>Polychaeta</taxon>
        <taxon>Sedentaria</taxon>
        <taxon>Canalipalpata</taxon>
        <taxon>Sabellida</taxon>
        <taxon>Oweniida</taxon>
        <taxon>Oweniidae</taxon>
        <taxon>Owenia</taxon>
    </lineage>
</organism>
<feature type="coiled-coil region" evidence="2">
    <location>
        <begin position="14"/>
        <end position="70"/>
    </location>
</feature>